<evidence type="ECO:0000313" key="5">
    <source>
        <dbReference type="EMBL" id="KYQ90444.1"/>
    </source>
</evidence>
<organism evidence="5 6">
    <name type="scientific">Tieghemostelium lacteum</name>
    <name type="common">Slime mold</name>
    <name type="synonym">Dictyostelium lacteum</name>
    <dbReference type="NCBI Taxonomy" id="361077"/>
    <lineage>
        <taxon>Eukaryota</taxon>
        <taxon>Amoebozoa</taxon>
        <taxon>Evosea</taxon>
        <taxon>Eumycetozoa</taxon>
        <taxon>Dictyostelia</taxon>
        <taxon>Dictyosteliales</taxon>
        <taxon>Raperosteliaceae</taxon>
        <taxon>Tieghemostelium</taxon>
    </lineage>
</organism>
<evidence type="ECO:0000256" key="3">
    <source>
        <dbReference type="SAM" id="SignalP"/>
    </source>
</evidence>
<evidence type="ECO:0000313" key="6">
    <source>
        <dbReference type="Proteomes" id="UP000076078"/>
    </source>
</evidence>
<dbReference type="EMBL" id="LODT01000037">
    <property type="protein sequence ID" value="KYQ90444.1"/>
    <property type="molecule type" value="Genomic_DNA"/>
</dbReference>
<dbReference type="OrthoDB" id="16524at2759"/>
<dbReference type="PROSITE" id="PS51257">
    <property type="entry name" value="PROKAR_LIPOPROTEIN"/>
    <property type="match status" value="1"/>
</dbReference>
<dbReference type="SMART" id="SM00741">
    <property type="entry name" value="SapB"/>
    <property type="match status" value="2"/>
</dbReference>
<feature type="signal peptide" evidence="3">
    <location>
        <begin position="1"/>
        <end position="21"/>
    </location>
</feature>
<dbReference type="AlphaFoldDB" id="A0A151Z9A6"/>
<dbReference type="Pfam" id="PF05184">
    <property type="entry name" value="SapB_1"/>
    <property type="match status" value="1"/>
</dbReference>
<keyword evidence="3" id="KW-0732">Signal</keyword>
<gene>
    <name evidence="5" type="ORF">DLAC_09067</name>
</gene>
<name>A0A151Z9A6_TIELA</name>
<reference evidence="5 6" key="1">
    <citation type="submission" date="2015-12" db="EMBL/GenBank/DDBJ databases">
        <title>Dictyostelia acquired genes for synthesis and detection of signals that induce cell-type specialization by lateral gene transfer from prokaryotes.</title>
        <authorList>
            <person name="Gloeckner G."/>
            <person name="Schaap P."/>
        </authorList>
    </citation>
    <scope>NUCLEOTIDE SEQUENCE [LARGE SCALE GENOMIC DNA]</scope>
    <source>
        <strain evidence="5 6">TK</strain>
    </source>
</reference>
<evidence type="ECO:0000256" key="1">
    <source>
        <dbReference type="ARBA" id="ARBA00023157"/>
    </source>
</evidence>
<dbReference type="InterPro" id="IPR007856">
    <property type="entry name" value="SapB_1"/>
</dbReference>
<feature type="domain" description="Saposin B-type" evidence="4">
    <location>
        <begin position="22"/>
        <end position="103"/>
    </location>
</feature>
<dbReference type="STRING" id="361077.A0A151Z9A6"/>
<dbReference type="Gene3D" id="1.10.225.10">
    <property type="entry name" value="Saposin-like"/>
    <property type="match status" value="2"/>
</dbReference>
<dbReference type="InterPro" id="IPR008139">
    <property type="entry name" value="SaposinB_dom"/>
</dbReference>
<comment type="caution">
    <text evidence="5">The sequence shown here is derived from an EMBL/GenBank/DDBJ whole genome shotgun (WGS) entry which is preliminary data.</text>
</comment>
<sequence length="209" mass="23628">MKTIIILSIILVSLCNHIASASLVSCEMCEFTVKAAEDLVAENFTTSEIMQNLEHACSFLPEKWAPTCEIIVNQYGLMIISGVINHETPQVACSQLRLCPRATAAKGKKAQEKSSELLGFHWHHHGHNPVKHYECKACDWAVKKSEGYVLSGKSEREVETLVDRDCDHFEIHEAVHICKKIIHESVKKIVEELKKHETPERVCKTIHMC</sequence>
<dbReference type="SUPFAM" id="SSF47862">
    <property type="entry name" value="Saposin"/>
    <property type="match status" value="2"/>
</dbReference>
<dbReference type="GO" id="GO:0006665">
    <property type="term" value="P:sphingolipid metabolic process"/>
    <property type="evidence" value="ECO:0007669"/>
    <property type="project" value="InterPro"/>
</dbReference>
<dbReference type="PRINTS" id="PR01797">
    <property type="entry name" value="SAPOSIN"/>
</dbReference>
<dbReference type="InParanoid" id="A0A151Z9A6"/>
<dbReference type="GO" id="GO:0005764">
    <property type="term" value="C:lysosome"/>
    <property type="evidence" value="ECO:0007669"/>
    <property type="project" value="InterPro"/>
</dbReference>
<evidence type="ECO:0000256" key="2">
    <source>
        <dbReference type="ARBA" id="ARBA00023180"/>
    </source>
</evidence>
<keyword evidence="2" id="KW-0325">Glycoprotein</keyword>
<dbReference type="PANTHER" id="PTHR11480">
    <property type="entry name" value="SAPOSIN-RELATED"/>
    <property type="match status" value="1"/>
</dbReference>
<dbReference type="Proteomes" id="UP000076078">
    <property type="component" value="Unassembled WGS sequence"/>
</dbReference>
<accession>A0A151Z9A6</accession>
<evidence type="ECO:0000259" key="4">
    <source>
        <dbReference type="PROSITE" id="PS50015"/>
    </source>
</evidence>
<protein>
    <recommendedName>
        <fullName evidence="4">Saposin B-type domain-containing protein</fullName>
    </recommendedName>
</protein>
<dbReference type="InterPro" id="IPR051428">
    <property type="entry name" value="Sphingo_Act-Surfact_Prot"/>
</dbReference>
<dbReference type="GO" id="GO:0016020">
    <property type="term" value="C:membrane"/>
    <property type="evidence" value="ECO:0007669"/>
    <property type="project" value="GOC"/>
</dbReference>
<feature type="chain" id="PRO_5007593031" description="Saposin B-type domain-containing protein" evidence="3">
    <location>
        <begin position="22"/>
        <end position="209"/>
    </location>
</feature>
<proteinExistence type="predicted"/>
<feature type="domain" description="Saposin B-type" evidence="4">
    <location>
        <begin position="131"/>
        <end position="209"/>
    </location>
</feature>
<dbReference type="InterPro" id="IPR008373">
    <property type="entry name" value="Saposin"/>
</dbReference>
<dbReference type="InterPro" id="IPR008138">
    <property type="entry name" value="SapB_2"/>
</dbReference>
<keyword evidence="6" id="KW-1185">Reference proteome</keyword>
<keyword evidence="1" id="KW-1015">Disulfide bond</keyword>
<dbReference type="OMA" id="IHEAIHI"/>
<dbReference type="PANTHER" id="PTHR11480:SF98">
    <property type="entry name" value="SAPOSIN B-TYPE DOMAIN-CONTAINING PROTEIN"/>
    <property type="match status" value="1"/>
</dbReference>
<dbReference type="PROSITE" id="PS50015">
    <property type="entry name" value="SAP_B"/>
    <property type="match status" value="2"/>
</dbReference>
<dbReference type="Pfam" id="PF03489">
    <property type="entry name" value="SapB_2"/>
    <property type="match status" value="2"/>
</dbReference>
<dbReference type="InterPro" id="IPR011001">
    <property type="entry name" value="Saposin-like"/>
</dbReference>